<dbReference type="InterPro" id="IPR013922">
    <property type="entry name" value="Cyclin_PHO80-like"/>
</dbReference>
<dbReference type="InterPro" id="IPR036915">
    <property type="entry name" value="Cyclin-like_sf"/>
</dbReference>
<keyword evidence="3" id="KW-1185">Reference proteome</keyword>
<protein>
    <recommendedName>
        <fullName evidence="4">Cyclin-like domain-containing protein</fullName>
    </recommendedName>
</protein>
<dbReference type="Proteomes" id="UP001295684">
    <property type="component" value="Unassembled WGS sequence"/>
</dbReference>
<gene>
    <name evidence="2" type="ORF">ECRASSUSDP1_LOCUS26600</name>
</gene>
<evidence type="ECO:0000313" key="2">
    <source>
        <dbReference type="EMBL" id="CAI2385058.1"/>
    </source>
</evidence>
<dbReference type="Pfam" id="PF08613">
    <property type="entry name" value="Cyclin"/>
    <property type="match status" value="1"/>
</dbReference>
<dbReference type="Gene3D" id="1.10.472.10">
    <property type="entry name" value="Cyclin-like"/>
    <property type="match status" value="1"/>
</dbReference>
<feature type="compositionally biased region" description="Basic and acidic residues" evidence="1">
    <location>
        <begin position="276"/>
        <end position="286"/>
    </location>
</feature>
<dbReference type="AlphaFoldDB" id="A0AAD2DA32"/>
<dbReference type="PANTHER" id="PTHR15615">
    <property type="match status" value="1"/>
</dbReference>
<comment type="caution">
    <text evidence="2">The sequence shown here is derived from an EMBL/GenBank/DDBJ whole genome shotgun (WGS) entry which is preliminary data.</text>
</comment>
<feature type="compositionally biased region" description="Polar residues" evidence="1">
    <location>
        <begin position="294"/>
        <end position="303"/>
    </location>
</feature>
<accession>A0AAD2DA32</accession>
<sequence>MLASKVSLKNSKAVTSPCSNMMAKLMTDIVKKTDKLCKKKFCNEKLRKYYHTNDFVSVIKPDMSIKAYLHRLAMYLHISESCFILALVYIDRLTERHPRILVNSYTIHRILSTSIILSMKFNEDIYFPYKYIASVCGVSEDELLELELYFLKLINFECFVDPKMFESYYSHLSKTTGRRAFLNNCSCLEPAHSSPKLLLNNSGCKEGKIQEALSQVSASQILNYTFTEKTSQNHGVRFFDEQTRVKLVKQNTFTSSSYSDKNSKLWKYNKEMKKCHSKSGERDKNAKYPIPDSRATTQLSTSAGGKVVRRHKRSKNVAPSQQKVMMSHHDPAKEIKTHLNHSFTSYQTSRQLVYTGEYPNCRNPVAGEGRSLGLESHHVYF</sequence>
<organism evidence="2 3">
    <name type="scientific">Euplotes crassus</name>
    <dbReference type="NCBI Taxonomy" id="5936"/>
    <lineage>
        <taxon>Eukaryota</taxon>
        <taxon>Sar</taxon>
        <taxon>Alveolata</taxon>
        <taxon>Ciliophora</taxon>
        <taxon>Intramacronucleata</taxon>
        <taxon>Spirotrichea</taxon>
        <taxon>Hypotrichia</taxon>
        <taxon>Euplotida</taxon>
        <taxon>Euplotidae</taxon>
        <taxon>Moneuplotes</taxon>
    </lineage>
</organism>
<dbReference type="EMBL" id="CAMPGE010027426">
    <property type="protein sequence ID" value="CAI2385058.1"/>
    <property type="molecule type" value="Genomic_DNA"/>
</dbReference>
<evidence type="ECO:0008006" key="4">
    <source>
        <dbReference type="Google" id="ProtNLM"/>
    </source>
</evidence>
<dbReference type="SUPFAM" id="SSF47954">
    <property type="entry name" value="Cyclin-like"/>
    <property type="match status" value="1"/>
</dbReference>
<name>A0AAD2DA32_EUPCR</name>
<feature type="region of interest" description="Disordered" evidence="1">
    <location>
        <begin position="276"/>
        <end position="325"/>
    </location>
</feature>
<reference evidence="2" key="1">
    <citation type="submission" date="2023-07" db="EMBL/GenBank/DDBJ databases">
        <authorList>
            <consortium name="AG Swart"/>
            <person name="Singh M."/>
            <person name="Singh A."/>
            <person name="Seah K."/>
            <person name="Emmerich C."/>
        </authorList>
    </citation>
    <scope>NUCLEOTIDE SEQUENCE</scope>
    <source>
        <strain evidence="2">DP1</strain>
    </source>
</reference>
<dbReference type="GO" id="GO:0019901">
    <property type="term" value="F:protein kinase binding"/>
    <property type="evidence" value="ECO:0007669"/>
    <property type="project" value="InterPro"/>
</dbReference>
<evidence type="ECO:0000313" key="3">
    <source>
        <dbReference type="Proteomes" id="UP001295684"/>
    </source>
</evidence>
<evidence type="ECO:0000256" key="1">
    <source>
        <dbReference type="SAM" id="MobiDB-lite"/>
    </source>
</evidence>
<proteinExistence type="predicted"/>
<dbReference type="PANTHER" id="PTHR15615:SF108">
    <property type="entry name" value="PROTEIN CNPPD1"/>
    <property type="match status" value="1"/>
</dbReference>